<dbReference type="AlphaFoldDB" id="A0A176S4F7"/>
<gene>
    <name evidence="2" type="ORF">THIOM_001224</name>
</gene>
<sequence length="64" mass="7277">MKKITILGATGTIGINTLDVIKRHSDKFEVIALTGHRQIDRLAALCSENWQRPKQEVNLLMELF</sequence>
<dbReference type="GO" id="GO:0016853">
    <property type="term" value="F:isomerase activity"/>
    <property type="evidence" value="ECO:0007669"/>
    <property type="project" value="UniProtKB-KW"/>
</dbReference>
<dbReference type="Gene3D" id="3.40.50.720">
    <property type="entry name" value="NAD(P)-binding Rossmann-like Domain"/>
    <property type="match status" value="1"/>
</dbReference>
<evidence type="ECO:0000313" key="2">
    <source>
        <dbReference type="EMBL" id="OAD22953.1"/>
    </source>
</evidence>
<dbReference type="InterPro" id="IPR013512">
    <property type="entry name" value="DXP_reductoisomerase_N"/>
</dbReference>
<evidence type="ECO:0000259" key="1">
    <source>
        <dbReference type="Pfam" id="PF02670"/>
    </source>
</evidence>
<keyword evidence="2" id="KW-0560">Oxidoreductase</keyword>
<organism evidence="2 3">
    <name type="scientific">Candidatus Thiomargarita nelsonii</name>
    <dbReference type="NCBI Taxonomy" id="1003181"/>
    <lineage>
        <taxon>Bacteria</taxon>
        <taxon>Pseudomonadati</taxon>
        <taxon>Pseudomonadota</taxon>
        <taxon>Gammaproteobacteria</taxon>
        <taxon>Thiotrichales</taxon>
        <taxon>Thiotrichaceae</taxon>
        <taxon>Thiomargarita</taxon>
    </lineage>
</organism>
<keyword evidence="2" id="KW-0413">Isomerase</keyword>
<dbReference type="Pfam" id="PF02670">
    <property type="entry name" value="DXP_reductoisom"/>
    <property type="match status" value="1"/>
</dbReference>
<dbReference type="InterPro" id="IPR003821">
    <property type="entry name" value="DXP_reductoisomerase"/>
</dbReference>
<dbReference type="GO" id="GO:0030604">
    <property type="term" value="F:1-deoxy-D-xylulose-5-phosphate reductoisomerase activity"/>
    <property type="evidence" value="ECO:0007669"/>
    <property type="project" value="UniProtKB-EC"/>
</dbReference>
<comment type="caution">
    <text evidence="2">The sequence shown here is derived from an EMBL/GenBank/DDBJ whole genome shotgun (WGS) entry which is preliminary data.</text>
</comment>
<dbReference type="GO" id="GO:0051484">
    <property type="term" value="P:isopentenyl diphosphate biosynthetic process, methylerythritol 4-phosphate pathway involved in terpenoid biosynthetic process"/>
    <property type="evidence" value="ECO:0007669"/>
    <property type="project" value="TreeGrafter"/>
</dbReference>
<proteinExistence type="predicted"/>
<dbReference type="InterPro" id="IPR036291">
    <property type="entry name" value="NAD(P)-bd_dom_sf"/>
</dbReference>
<accession>A0A176S4F7</accession>
<dbReference type="PANTHER" id="PTHR30525:SF0">
    <property type="entry name" value="1-DEOXY-D-XYLULOSE 5-PHOSPHATE REDUCTOISOMERASE, CHLOROPLASTIC"/>
    <property type="match status" value="1"/>
</dbReference>
<name>A0A176S4F7_9GAMM</name>
<reference evidence="2 3" key="1">
    <citation type="submission" date="2016-05" db="EMBL/GenBank/DDBJ databases">
        <title>Single-cell genome of chain-forming Candidatus Thiomargarita nelsonii and comparison to other large sulfur-oxidizing bacteria.</title>
        <authorList>
            <person name="Winkel M."/>
            <person name="Salman V."/>
            <person name="Woyke T."/>
            <person name="Schulz-Vogt H."/>
            <person name="Richter M."/>
            <person name="Flood B."/>
            <person name="Bailey J."/>
            <person name="Amann R."/>
            <person name="Mussmann M."/>
        </authorList>
    </citation>
    <scope>NUCLEOTIDE SEQUENCE [LARGE SCALE GENOMIC DNA]</scope>
    <source>
        <strain evidence="2 3">THI036</strain>
    </source>
</reference>
<feature type="domain" description="1-deoxy-D-xylulose 5-phosphate reductoisomerase N-terminal" evidence="1">
    <location>
        <begin position="4"/>
        <end position="48"/>
    </location>
</feature>
<protein>
    <submittedName>
        <fullName evidence="2">Protein containing 1-deoxy-D-xylulose 5-phosphate reductoisomerase</fullName>
        <ecNumber evidence="2">1.1.1.267</ecNumber>
    </submittedName>
</protein>
<dbReference type="SUPFAM" id="SSF51735">
    <property type="entry name" value="NAD(P)-binding Rossmann-fold domains"/>
    <property type="match status" value="1"/>
</dbReference>
<dbReference type="PANTHER" id="PTHR30525">
    <property type="entry name" value="1-DEOXY-D-XYLULOSE 5-PHOSPHATE REDUCTOISOMERASE"/>
    <property type="match status" value="1"/>
</dbReference>
<dbReference type="EC" id="1.1.1.267" evidence="2"/>
<dbReference type="GO" id="GO:0070402">
    <property type="term" value="F:NADPH binding"/>
    <property type="evidence" value="ECO:0007669"/>
    <property type="project" value="InterPro"/>
</dbReference>
<dbReference type="GO" id="GO:0030145">
    <property type="term" value="F:manganese ion binding"/>
    <property type="evidence" value="ECO:0007669"/>
    <property type="project" value="TreeGrafter"/>
</dbReference>
<dbReference type="EMBL" id="LUTY01000637">
    <property type="protein sequence ID" value="OAD22953.1"/>
    <property type="molecule type" value="Genomic_DNA"/>
</dbReference>
<feature type="non-terminal residue" evidence="2">
    <location>
        <position position="64"/>
    </location>
</feature>
<evidence type="ECO:0000313" key="3">
    <source>
        <dbReference type="Proteomes" id="UP000076962"/>
    </source>
</evidence>
<dbReference type="Proteomes" id="UP000076962">
    <property type="component" value="Unassembled WGS sequence"/>
</dbReference>
<keyword evidence="3" id="KW-1185">Reference proteome</keyword>